<reference evidence="1" key="1">
    <citation type="submission" date="2021-03" db="EMBL/GenBank/DDBJ databases">
        <authorList>
            <consortium name="DOE Joint Genome Institute"/>
            <person name="Ahrendt S."/>
            <person name="Looney B.P."/>
            <person name="Miyauchi S."/>
            <person name="Morin E."/>
            <person name="Drula E."/>
            <person name="Courty P.E."/>
            <person name="Chicoki N."/>
            <person name="Fauchery L."/>
            <person name="Kohler A."/>
            <person name="Kuo A."/>
            <person name="Labutti K."/>
            <person name="Pangilinan J."/>
            <person name="Lipzen A."/>
            <person name="Riley R."/>
            <person name="Andreopoulos W."/>
            <person name="He G."/>
            <person name="Johnson J."/>
            <person name="Barry K.W."/>
            <person name="Grigoriev I.V."/>
            <person name="Nagy L."/>
            <person name="Hibbett D."/>
            <person name="Henrissat B."/>
            <person name="Matheny P.B."/>
            <person name="Labbe J."/>
            <person name="Martin F."/>
        </authorList>
    </citation>
    <scope>NUCLEOTIDE SEQUENCE</scope>
    <source>
        <strain evidence="1">HHB10654</strain>
    </source>
</reference>
<comment type="caution">
    <text evidence="1">The sequence shown here is derived from an EMBL/GenBank/DDBJ whole genome shotgun (WGS) entry which is preliminary data.</text>
</comment>
<name>A0ACB8TE42_9AGAM</name>
<keyword evidence="1" id="KW-0808">Transferase</keyword>
<dbReference type="Proteomes" id="UP000814140">
    <property type="component" value="Unassembled WGS sequence"/>
</dbReference>
<dbReference type="EMBL" id="MU277192">
    <property type="protein sequence ID" value="KAI0066707.1"/>
    <property type="molecule type" value="Genomic_DNA"/>
</dbReference>
<gene>
    <name evidence="1" type="ORF">BV25DRAFT_1912744</name>
</gene>
<sequence length="1174" mass="133088">MPPLQLPSAFETSFPTEEPAPAAGLKRASPSGESIDTRKAKKKDSERPGHYIRRKDEVSEETVNIIGEEERPESNDDKPIRVLSDFTIFDAKDDCLMVSLDNYEENREICGAGIVTPYFINEEDEGQEDDDDEYPGVRVALTALLRQGTMDYTKRSEPIYIDTQYAWYILAEPSKRYRPFYTPYYNSHKITQRIVCAALDKTKPTISLEVLKDGISSDVLHRKCTDKDLQDAIAVLDALIADGELSADVAASALVKHLRRQYTDALPPSSSPPRPSQRRRPQTVFKLAAGLSNKDLDVLRPENQNPTHVTPRIGALAFGYFRESLFVLGPRQPAPSRVLQERQRKADLAFLKKCLLSARNEHSTISLPPEWRLKNTSFTKGVRVDDENYFVGDVVVLPIGQDPERPGKAVPKLPLSAAEIPIDAELWHYFWFGKIIYINGRERAMHVQWFEHSSTTYLEEISIRKELFITTKCNNVKLESICGKVAVTRLDHDEAPVNSNQFINSDFFFYRFLHHRNDASFIDPHDALSFQPDDVPDSCQICTTRQQEDWDADGHWITDVKAPAQIGQICAFKPRKGFSREVDGITVKLLGRISSLENDIRPSDVIKDEHHLFITDEIMQYEVSDLIQRCYVIHLSAADDLALWRAPDRFYVMYHFPTLHPQTWASGTRLVAEQVLWCKPCLRELDTSVFSASYDFVEAKAQNPWRVFDIFAGTGAFSLGMESAVGVMRTTHAVEVSPSAAETIRKNSPDTIVYNQCANVVLCYAVKQSMGILPDDDIPMDILGAAPLPSLPKPGDIDIIVAGFPCQPHSRLNMFQRANDVKSNLILNLLSWVDFLKPKYCIFENVRGFLSFQLGASQVDKYRVQGGIEMGGVKFLGYALLNMNYQVRFGLLQAGHYGTPQTRVRFFLLAAKQGYPLPDLPQPVYDFPFSDKLAITFPNGDIIHPINTTSGLAPFNYITVEDAIGDLKRFNWEDPDGLLIDQEYPTYKVDMKEPFIGPRGVEYDYRPQSLFQSIARLKLPDQELQHYDRPLKPAKVKRPGADYRSLPDDLQQGEWQVSNPMSAVAKNGFRPGLYGRLDATKVFQTTVTNVEPTAKQSRVLHPWCNRVVTVRELARSQGFPDSFTFYSMDNNVKTMQRQIGNAVPWPVSRAIGMELRKVIQKKWQEDMQNAELIE</sequence>
<keyword evidence="1" id="KW-0489">Methyltransferase</keyword>
<evidence type="ECO:0000313" key="2">
    <source>
        <dbReference type="Proteomes" id="UP000814140"/>
    </source>
</evidence>
<organism evidence="1 2">
    <name type="scientific">Artomyces pyxidatus</name>
    <dbReference type="NCBI Taxonomy" id="48021"/>
    <lineage>
        <taxon>Eukaryota</taxon>
        <taxon>Fungi</taxon>
        <taxon>Dikarya</taxon>
        <taxon>Basidiomycota</taxon>
        <taxon>Agaricomycotina</taxon>
        <taxon>Agaricomycetes</taxon>
        <taxon>Russulales</taxon>
        <taxon>Auriscalpiaceae</taxon>
        <taxon>Artomyces</taxon>
    </lineage>
</organism>
<keyword evidence="2" id="KW-1185">Reference proteome</keyword>
<reference evidence="1" key="2">
    <citation type="journal article" date="2022" name="New Phytol.">
        <title>Evolutionary transition to the ectomycorrhizal habit in the genomes of a hyperdiverse lineage of mushroom-forming fungi.</title>
        <authorList>
            <person name="Looney B."/>
            <person name="Miyauchi S."/>
            <person name="Morin E."/>
            <person name="Drula E."/>
            <person name="Courty P.E."/>
            <person name="Kohler A."/>
            <person name="Kuo A."/>
            <person name="LaButti K."/>
            <person name="Pangilinan J."/>
            <person name="Lipzen A."/>
            <person name="Riley R."/>
            <person name="Andreopoulos W."/>
            <person name="He G."/>
            <person name="Johnson J."/>
            <person name="Nolan M."/>
            <person name="Tritt A."/>
            <person name="Barry K.W."/>
            <person name="Grigoriev I.V."/>
            <person name="Nagy L.G."/>
            <person name="Hibbett D."/>
            <person name="Henrissat B."/>
            <person name="Matheny P.B."/>
            <person name="Labbe J."/>
            <person name="Martin F.M."/>
        </authorList>
    </citation>
    <scope>NUCLEOTIDE SEQUENCE</scope>
    <source>
        <strain evidence="1">HHB10654</strain>
    </source>
</reference>
<accession>A0ACB8TE42</accession>
<evidence type="ECO:0000313" key="1">
    <source>
        <dbReference type="EMBL" id="KAI0066707.1"/>
    </source>
</evidence>
<proteinExistence type="predicted"/>
<protein>
    <submittedName>
        <fullName evidence="1">S-adenosyl-L-methionine-dependent methyltransferase</fullName>
    </submittedName>
</protein>